<evidence type="ECO:0000313" key="7">
    <source>
        <dbReference type="Proteomes" id="UP001149140"/>
    </source>
</evidence>
<proteinExistence type="predicted"/>
<evidence type="ECO:0000259" key="5">
    <source>
        <dbReference type="PROSITE" id="PS50977"/>
    </source>
</evidence>
<dbReference type="GO" id="GO:0003700">
    <property type="term" value="F:DNA-binding transcription factor activity"/>
    <property type="evidence" value="ECO:0007669"/>
    <property type="project" value="TreeGrafter"/>
</dbReference>
<evidence type="ECO:0000256" key="3">
    <source>
        <dbReference type="ARBA" id="ARBA00023163"/>
    </source>
</evidence>
<protein>
    <submittedName>
        <fullName evidence="6">TetR/AcrR family transcriptional regulator</fullName>
    </submittedName>
</protein>
<evidence type="ECO:0000256" key="4">
    <source>
        <dbReference type="PROSITE-ProRule" id="PRU00335"/>
    </source>
</evidence>
<organism evidence="6 7">
    <name type="scientific">Solirubrobacter ginsenosidimutans</name>
    <dbReference type="NCBI Taxonomy" id="490573"/>
    <lineage>
        <taxon>Bacteria</taxon>
        <taxon>Bacillati</taxon>
        <taxon>Actinomycetota</taxon>
        <taxon>Thermoleophilia</taxon>
        <taxon>Solirubrobacterales</taxon>
        <taxon>Solirubrobacteraceae</taxon>
        <taxon>Solirubrobacter</taxon>
    </lineage>
</organism>
<evidence type="ECO:0000256" key="2">
    <source>
        <dbReference type="ARBA" id="ARBA00023125"/>
    </source>
</evidence>
<dbReference type="InterPro" id="IPR009057">
    <property type="entry name" value="Homeodomain-like_sf"/>
</dbReference>
<dbReference type="PANTHER" id="PTHR30055">
    <property type="entry name" value="HTH-TYPE TRANSCRIPTIONAL REGULATOR RUTR"/>
    <property type="match status" value="1"/>
</dbReference>
<keyword evidence="2 4" id="KW-0238">DNA-binding</keyword>
<reference evidence="6" key="1">
    <citation type="submission" date="2022-10" db="EMBL/GenBank/DDBJ databases">
        <title>The WGS of Solirubrobacter ginsenosidimutans DSM 21036.</title>
        <authorList>
            <person name="Jiang Z."/>
        </authorList>
    </citation>
    <scope>NUCLEOTIDE SEQUENCE</scope>
    <source>
        <strain evidence="6">DSM 21036</strain>
    </source>
</reference>
<dbReference type="SUPFAM" id="SSF46689">
    <property type="entry name" value="Homeodomain-like"/>
    <property type="match status" value="1"/>
</dbReference>
<dbReference type="Proteomes" id="UP001149140">
    <property type="component" value="Unassembled WGS sequence"/>
</dbReference>
<dbReference type="InterPro" id="IPR050109">
    <property type="entry name" value="HTH-type_TetR-like_transc_reg"/>
</dbReference>
<comment type="caution">
    <text evidence="6">The sequence shown here is derived from an EMBL/GenBank/DDBJ whole genome shotgun (WGS) entry which is preliminary data.</text>
</comment>
<dbReference type="EMBL" id="JAPDOD010000030">
    <property type="protein sequence ID" value="MDA0164037.1"/>
    <property type="molecule type" value="Genomic_DNA"/>
</dbReference>
<gene>
    <name evidence="6" type="ORF">OM076_27440</name>
</gene>
<dbReference type="Pfam" id="PF00440">
    <property type="entry name" value="TetR_N"/>
    <property type="match status" value="1"/>
</dbReference>
<keyword evidence="3" id="KW-0804">Transcription</keyword>
<dbReference type="GO" id="GO:0000976">
    <property type="term" value="F:transcription cis-regulatory region binding"/>
    <property type="evidence" value="ECO:0007669"/>
    <property type="project" value="TreeGrafter"/>
</dbReference>
<dbReference type="PANTHER" id="PTHR30055:SF234">
    <property type="entry name" value="HTH-TYPE TRANSCRIPTIONAL REGULATOR BETI"/>
    <property type="match status" value="1"/>
</dbReference>
<accession>A0A9X3MX01</accession>
<dbReference type="Gene3D" id="1.10.357.10">
    <property type="entry name" value="Tetracycline Repressor, domain 2"/>
    <property type="match status" value="1"/>
</dbReference>
<keyword evidence="7" id="KW-1185">Reference proteome</keyword>
<feature type="DNA-binding region" description="H-T-H motif" evidence="4">
    <location>
        <begin position="31"/>
        <end position="50"/>
    </location>
</feature>
<dbReference type="PRINTS" id="PR00455">
    <property type="entry name" value="HTHTETR"/>
</dbReference>
<feature type="domain" description="HTH tetR-type" evidence="5">
    <location>
        <begin position="9"/>
        <end position="68"/>
    </location>
</feature>
<evidence type="ECO:0000313" key="6">
    <source>
        <dbReference type="EMBL" id="MDA0164037.1"/>
    </source>
</evidence>
<dbReference type="PROSITE" id="PS50977">
    <property type="entry name" value="HTH_TETR_2"/>
    <property type="match status" value="1"/>
</dbReference>
<sequence>MTATRGSGTQRRAEIVAAAIAVFAEHGCAAPTSLIAERAGLSEAYLYRLFGAKRELLLACHDAVDRRVRRVLETAAGADDADPRELLRAYGDELTADERRVQLHLQAAATDPLLRTAVRARQLALLERVSTLVGPAAAATVLGHLMAMNLADVLDPPTANRSYR</sequence>
<name>A0A9X3MX01_9ACTN</name>
<evidence type="ECO:0000256" key="1">
    <source>
        <dbReference type="ARBA" id="ARBA00023015"/>
    </source>
</evidence>
<dbReference type="AlphaFoldDB" id="A0A9X3MX01"/>
<dbReference type="InterPro" id="IPR001647">
    <property type="entry name" value="HTH_TetR"/>
</dbReference>
<keyword evidence="1" id="KW-0805">Transcription regulation</keyword>
<dbReference type="RefSeq" id="WP_270043286.1">
    <property type="nucleotide sequence ID" value="NZ_JAPDOD010000030.1"/>
</dbReference>